<dbReference type="RefSeq" id="WP_066482592.1">
    <property type="nucleotide sequence ID" value="NZ_CP014639.1"/>
</dbReference>
<sequence length="458" mass="52380">MPQKLRQIQQNLLEAPLYYVVIGTIAVCKRIPMMILRRVGKILGTLAFYTIADYRKTSLTNLALAFPHKPFHERYILAKESLQHFMITILELLGIEKLIQNIDSLISITTSSQQPEGFTSQEVLSDDGLKQTFQELEENKGVILFSGHQANWELPFLFITKNYSGLAFAKPIKNRKLSKKIFALREVFKGKIVEPKHGIHHAIEALRKGQFVGIVGDQALLMSPYAYSLFGSPAFTTTSPALLAYKTGRPVIAITVYRREQDYQVIPSPKFYADKNLPMKEAIKKLMDELMTFLEKGIACKPEQWLWIHKRWKRKLSPIVKKKYRYSHILVIVVQASLPQYMSFLEALAVCFSGATLTLALQSSTHLQESQQNLSAYTSFTFRNFEDLLTLPNQFPAVFDLTDNSKQLHKHYKKTGSVAVYSKRSLEKKLPNSQASLEAALQSFYDKKQRNPLLINKR</sequence>
<keyword evidence="6 7" id="KW-0012">Acyltransferase</keyword>
<keyword evidence="3" id="KW-0997">Cell inner membrane</keyword>
<keyword evidence="2" id="KW-1003">Cell membrane</keyword>
<proteinExistence type="predicted"/>
<evidence type="ECO:0000256" key="5">
    <source>
        <dbReference type="ARBA" id="ARBA00023136"/>
    </source>
</evidence>
<protein>
    <submittedName>
        <fullName evidence="7">Lipid A biosynthesis lauroyl acyltransferase</fullName>
    </submittedName>
</protein>
<dbReference type="KEGG" id="csaz:Cs308_0713"/>
<dbReference type="GO" id="GO:0016746">
    <property type="term" value="F:acyltransferase activity"/>
    <property type="evidence" value="ECO:0007669"/>
    <property type="project" value="UniProtKB-KW"/>
</dbReference>
<organism evidence="7 8">
    <name type="scientific">Candidatus Chlamydia sanziniae</name>
    <dbReference type="NCBI Taxonomy" id="1806891"/>
    <lineage>
        <taxon>Bacteria</taxon>
        <taxon>Pseudomonadati</taxon>
        <taxon>Chlamydiota</taxon>
        <taxon>Chlamydiia</taxon>
        <taxon>Chlamydiales</taxon>
        <taxon>Chlamydiaceae</taxon>
        <taxon>Chlamydia/Chlamydophila group</taxon>
        <taxon>Chlamydia</taxon>
    </lineage>
</organism>
<dbReference type="GO" id="GO:0005886">
    <property type="term" value="C:plasma membrane"/>
    <property type="evidence" value="ECO:0007669"/>
    <property type="project" value="UniProtKB-SubCell"/>
</dbReference>
<dbReference type="OrthoDB" id="9801955at2"/>
<dbReference type="GO" id="GO:0009247">
    <property type="term" value="P:glycolipid biosynthetic process"/>
    <property type="evidence" value="ECO:0007669"/>
    <property type="project" value="UniProtKB-ARBA"/>
</dbReference>
<evidence type="ECO:0000313" key="7">
    <source>
        <dbReference type="EMBL" id="ANH78883.1"/>
    </source>
</evidence>
<dbReference type="InterPro" id="IPR004960">
    <property type="entry name" value="LipA_acyltrans"/>
</dbReference>
<dbReference type="STRING" id="1806891.Cs308_0713"/>
<gene>
    <name evidence="7" type="ORF">Cs308_0713</name>
</gene>
<keyword evidence="8" id="KW-1185">Reference proteome</keyword>
<accession>A0A1A9HXR3</accession>
<dbReference type="Pfam" id="PF03279">
    <property type="entry name" value="Lip_A_acyltrans"/>
    <property type="match status" value="1"/>
</dbReference>
<evidence type="ECO:0000256" key="1">
    <source>
        <dbReference type="ARBA" id="ARBA00004533"/>
    </source>
</evidence>
<comment type="subcellular location">
    <subcellularLocation>
        <location evidence="1">Cell inner membrane</location>
    </subcellularLocation>
</comment>
<dbReference type="PATRIC" id="fig|1806891.3.peg.705"/>
<evidence type="ECO:0000313" key="8">
    <source>
        <dbReference type="Proteomes" id="UP000078162"/>
    </source>
</evidence>
<dbReference type="Proteomes" id="UP000078162">
    <property type="component" value="Chromosome"/>
</dbReference>
<evidence type="ECO:0000256" key="2">
    <source>
        <dbReference type="ARBA" id="ARBA00022475"/>
    </source>
</evidence>
<dbReference type="PANTHER" id="PTHR30606">
    <property type="entry name" value="LIPID A BIOSYNTHESIS LAUROYL ACYLTRANSFERASE"/>
    <property type="match status" value="1"/>
</dbReference>
<keyword evidence="5" id="KW-0472">Membrane</keyword>
<dbReference type="AlphaFoldDB" id="A0A1A9HXR3"/>
<evidence type="ECO:0000256" key="6">
    <source>
        <dbReference type="ARBA" id="ARBA00023315"/>
    </source>
</evidence>
<name>A0A1A9HXR3_9CHLA</name>
<evidence type="ECO:0000256" key="4">
    <source>
        <dbReference type="ARBA" id="ARBA00022679"/>
    </source>
</evidence>
<dbReference type="PANTHER" id="PTHR30606:SF10">
    <property type="entry name" value="PHOSPHATIDYLINOSITOL MANNOSIDE ACYLTRANSFERASE"/>
    <property type="match status" value="1"/>
</dbReference>
<dbReference type="CDD" id="cd07984">
    <property type="entry name" value="LPLAT_LABLAT-like"/>
    <property type="match status" value="1"/>
</dbReference>
<keyword evidence="4 7" id="KW-0808">Transferase</keyword>
<dbReference type="NCBIfam" id="NF004569">
    <property type="entry name" value="PRK05906.1"/>
    <property type="match status" value="1"/>
</dbReference>
<evidence type="ECO:0000256" key="3">
    <source>
        <dbReference type="ARBA" id="ARBA00022519"/>
    </source>
</evidence>
<dbReference type="EMBL" id="CP014639">
    <property type="protein sequence ID" value="ANH78883.1"/>
    <property type="molecule type" value="Genomic_DNA"/>
</dbReference>
<reference evidence="7 8" key="1">
    <citation type="submission" date="2016-03" db="EMBL/GenBank/DDBJ databases">
        <title>Culture-independent genomics supports pathogen discovery for uncultivable bacteria within the genus Chlamydia.</title>
        <authorList>
            <person name="Taylor-Brown A."/>
            <person name="Bachmann N.L."/>
            <person name="Borel N."/>
            <person name="Polkinghorne A."/>
        </authorList>
    </citation>
    <scope>NUCLEOTIDE SEQUENCE [LARGE SCALE GENOMIC DNA]</scope>
    <source>
        <strain evidence="7 8">2742-308</strain>
    </source>
</reference>